<accession>A0A9N9RG84</accession>
<feature type="compositionally biased region" description="Basic residues" evidence="1">
    <location>
        <begin position="252"/>
        <end position="266"/>
    </location>
</feature>
<dbReference type="InterPro" id="IPR000467">
    <property type="entry name" value="G_patch_dom"/>
</dbReference>
<dbReference type="Proteomes" id="UP001153714">
    <property type="component" value="Chromosome 8"/>
</dbReference>
<dbReference type="PANTHER" id="PTHR23106:SF24">
    <property type="entry name" value="ANGIOGENIC FACTOR WITH G PATCH AND FHA DOMAINS 1"/>
    <property type="match status" value="1"/>
</dbReference>
<protein>
    <recommendedName>
        <fullName evidence="6">Angiogenic factor with G patch and FHA domains 1</fullName>
    </recommendedName>
</protein>
<dbReference type="Pfam" id="PF01585">
    <property type="entry name" value="G-patch"/>
    <property type="match status" value="1"/>
</dbReference>
<feature type="region of interest" description="Disordered" evidence="1">
    <location>
        <begin position="548"/>
        <end position="570"/>
    </location>
</feature>
<gene>
    <name evidence="4" type="ORF">DIATSA_LOCUS12953</name>
</gene>
<dbReference type="PROSITE" id="PS50174">
    <property type="entry name" value="G_PATCH"/>
    <property type="match status" value="1"/>
</dbReference>
<dbReference type="AlphaFoldDB" id="A0A9N9RG84"/>
<reference evidence="4" key="2">
    <citation type="submission" date="2022-10" db="EMBL/GenBank/DDBJ databases">
        <authorList>
            <consortium name="ENA_rothamsted_submissions"/>
            <consortium name="culmorum"/>
            <person name="King R."/>
        </authorList>
    </citation>
    <scope>NUCLEOTIDE SEQUENCE</scope>
</reference>
<dbReference type="InterPro" id="IPR008984">
    <property type="entry name" value="SMAD_FHA_dom_sf"/>
</dbReference>
<evidence type="ECO:0000313" key="5">
    <source>
        <dbReference type="Proteomes" id="UP001153714"/>
    </source>
</evidence>
<dbReference type="PROSITE" id="PS50006">
    <property type="entry name" value="FHA_DOMAIN"/>
    <property type="match status" value="1"/>
</dbReference>
<keyword evidence="5" id="KW-1185">Reference proteome</keyword>
<dbReference type="Gene3D" id="2.60.200.20">
    <property type="match status" value="1"/>
</dbReference>
<dbReference type="SMART" id="SM00240">
    <property type="entry name" value="FHA"/>
    <property type="match status" value="1"/>
</dbReference>
<evidence type="ECO:0000259" key="2">
    <source>
        <dbReference type="PROSITE" id="PS50006"/>
    </source>
</evidence>
<dbReference type="SUPFAM" id="SSF49879">
    <property type="entry name" value="SMAD/FHA domain"/>
    <property type="match status" value="1"/>
</dbReference>
<proteinExistence type="predicted"/>
<feature type="region of interest" description="Disordered" evidence="1">
    <location>
        <begin position="339"/>
        <end position="372"/>
    </location>
</feature>
<dbReference type="InterPro" id="IPR041591">
    <property type="entry name" value="OCRE"/>
</dbReference>
<sequence>MNSVQKEDIKKKCRQKFDLRKLRISLKYRPEIMTKILKMRQCIRQKNLLISNMKLQLKTLMKTEKNKDYVDSFTQTLYEDLSCTQLHVCTQTDDSTTTENEILYNNIAKNIIENGNIDVKEKDLGWDISKDDQTVSIAEQVKEVAQSALQQTGMVYVESAGMYYDYKTGYYYNSELGLYYHTDTGCYYYYSNEKQTFVFHSYPDRSQEVNNAALLAHEKKKARKHKKDWRSEDDIENLMKNLSQEKEDGRKHTTKSKRRKLQKKKKVNEEPSIDKNEMESEKISIDEKNDMVTNVDEAGNASSDQDPDKQVLDGATGKEENLICESAKTVDLNEIDDLEDGECSNTESEYSDVEEEETCDSTSTASDDDLVPRNHPPCMRIIVKDTTLPRLRVGSLFVITKDGGSIGREGDHHCIVLRDENVSRNHLNITYNPSKKIYLAMDLGSKNGTILNGSRMSDSQTVSKSTEIVHGSTLEIGETKLLCHIHPGTDTCGHCEPGLLMMSLEEKKVAYTRTCSVQKQHQLELARLKNKYAPKLLAIESSAYNDRAQARRDTVGSSHPSEKTQSSNLDTPNVLTTASICVDHLNHRNCRFHRFIAPENKGFKLLEKMGWSKGEGLGKDNQGETEPVLFSITEVLKCVLNFLSNNRLSVEMASNRKSTTVRQLEALLEFVAGHRDLAFGRVRSKEARALAEWLA</sequence>
<dbReference type="InterPro" id="IPR000253">
    <property type="entry name" value="FHA_dom"/>
</dbReference>
<evidence type="ECO:0000259" key="3">
    <source>
        <dbReference type="PROSITE" id="PS50174"/>
    </source>
</evidence>
<evidence type="ECO:0000256" key="1">
    <source>
        <dbReference type="SAM" id="MobiDB-lite"/>
    </source>
</evidence>
<dbReference type="Pfam" id="PF00498">
    <property type="entry name" value="FHA"/>
    <property type="match status" value="1"/>
</dbReference>
<evidence type="ECO:0008006" key="6">
    <source>
        <dbReference type="Google" id="ProtNLM"/>
    </source>
</evidence>
<dbReference type="OrthoDB" id="2538319at2759"/>
<feature type="compositionally biased region" description="Acidic residues" evidence="1">
    <location>
        <begin position="349"/>
        <end position="359"/>
    </location>
</feature>
<feature type="domain" description="G-patch" evidence="3">
    <location>
        <begin position="598"/>
        <end position="655"/>
    </location>
</feature>
<dbReference type="SMART" id="SM00443">
    <property type="entry name" value="G_patch"/>
    <property type="match status" value="1"/>
</dbReference>
<reference evidence="4" key="1">
    <citation type="submission" date="2021-12" db="EMBL/GenBank/DDBJ databases">
        <authorList>
            <person name="King R."/>
        </authorList>
    </citation>
    <scope>NUCLEOTIDE SEQUENCE</scope>
</reference>
<dbReference type="GO" id="GO:0003676">
    <property type="term" value="F:nucleic acid binding"/>
    <property type="evidence" value="ECO:0007669"/>
    <property type="project" value="InterPro"/>
</dbReference>
<dbReference type="Pfam" id="PF17780">
    <property type="entry name" value="OCRE"/>
    <property type="match status" value="1"/>
</dbReference>
<dbReference type="CDD" id="cd22686">
    <property type="entry name" value="FHA_AGGF1"/>
    <property type="match status" value="1"/>
</dbReference>
<evidence type="ECO:0000313" key="4">
    <source>
        <dbReference type="EMBL" id="CAG9795713.1"/>
    </source>
</evidence>
<dbReference type="PANTHER" id="PTHR23106">
    <property type="entry name" value="ANGIOGENIC FACTOR WITH G PATCH AND FHA DOMAINS 1"/>
    <property type="match status" value="1"/>
</dbReference>
<feature type="region of interest" description="Disordered" evidence="1">
    <location>
        <begin position="240"/>
        <end position="289"/>
    </location>
</feature>
<name>A0A9N9RG84_9NEOP</name>
<feature type="compositionally biased region" description="Polar residues" evidence="1">
    <location>
        <begin position="555"/>
        <end position="570"/>
    </location>
</feature>
<dbReference type="InterPro" id="IPR053027">
    <property type="entry name" value="AGGF1"/>
</dbReference>
<organism evidence="4 5">
    <name type="scientific">Diatraea saccharalis</name>
    <name type="common">sugarcane borer</name>
    <dbReference type="NCBI Taxonomy" id="40085"/>
    <lineage>
        <taxon>Eukaryota</taxon>
        <taxon>Metazoa</taxon>
        <taxon>Ecdysozoa</taxon>
        <taxon>Arthropoda</taxon>
        <taxon>Hexapoda</taxon>
        <taxon>Insecta</taxon>
        <taxon>Pterygota</taxon>
        <taxon>Neoptera</taxon>
        <taxon>Endopterygota</taxon>
        <taxon>Lepidoptera</taxon>
        <taxon>Glossata</taxon>
        <taxon>Ditrysia</taxon>
        <taxon>Pyraloidea</taxon>
        <taxon>Crambidae</taxon>
        <taxon>Crambinae</taxon>
        <taxon>Diatraea</taxon>
    </lineage>
</organism>
<feature type="domain" description="FHA" evidence="2">
    <location>
        <begin position="404"/>
        <end position="456"/>
    </location>
</feature>
<feature type="compositionally biased region" description="Basic and acidic residues" evidence="1">
    <location>
        <begin position="267"/>
        <end position="289"/>
    </location>
</feature>
<dbReference type="EMBL" id="OU893339">
    <property type="protein sequence ID" value="CAG9795713.1"/>
    <property type="molecule type" value="Genomic_DNA"/>
</dbReference>